<dbReference type="OrthoDB" id="5167841at2759"/>
<evidence type="ECO:0008006" key="4">
    <source>
        <dbReference type="Google" id="ProtNLM"/>
    </source>
</evidence>
<dbReference type="Proteomes" id="UP000434172">
    <property type="component" value="Unassembled WGS sequence"/>
</dbReference>
<feature type="signal peptide" evidence="1">
    <location>
        <begin position="1"/>
        <end position="21"/>
    </location>
</feature>
<keyword evidence="3" id="KW-1185">Reference proteome</keyword>
<dbReference type="EMBL" id="WOWK01000063">
    <property type="protein sequence ID" value="KAF0322288.1"/>
    <property type="molecule type" value="Genomic_DNA"/>
</dbReference>
<sequence length="151" mass="16711">MPTSPLPRLLLMGLFVVHAMAGNCCWRDSWGNSLQDTGYGNRNYNYDTLWLTWDEPAQIVRCGLSGNFQPGTKCSSATFKDENGNLQALTNISFGSDSQPFQFRIGINPGSCDPLPNEKVVTGWEGWGVFMWEGHEFATEPLGLCNTDHSA</sequence>
<evidence type="ECO:0000256" key="1">
    <source>
        <dbReference type="SAM" id="SignalP"/>
    </source>
</evidence>
<gene>
    <name evidence="2" type="ORF">GQ607_010577</name>
</gene>
<organism evidence="2 3">
    <name type="scientific">Colletotrichum asianum</name>
    <dbReference type="NCBI Taxonomy" id="702518"/>
    <lineage>
        <taxon>Eukaryota</taxon>
        <taxon>Fungi</taxon>
        <taxon>Dikarya</taxon>
        <taxon>Ascomycota</taxon>
        <taxon>Pezizomycotina</taxon>
        <taxon>Sordariomycetes</taxon>
        <taxon>Hypocreomycetidae</taxon>
        <taxon>Glomerellales</taxon>
        <taxon>Glomerellaceae</taxon>
        <taxon>Colletotrichum</taxon>
        <taxon>Colletotrichum gloeosporioides species complex</taxon>
    </lineage>
</organism>
<proteinExistence type="predicted"/>
<comment type="caution">
    <text evidence="2">The sequence shown here is derived from an EMBL/GenBank/DDBJ whole genome shotgun (WGS) entry which is preliminary data.</text>
</comment>
<dbReference type="AlphaFoldDB" id="A0A8H3W6Q1"/>
<name>A0A8H3W6Q1_9PEZI</name>
<accession>A0A8H3W6Q1</accession>
<protein>
    <recommendedName>
        <fullName evidence="4">Secreted protein</fullName>
    </recommendedName>
</protein>
<feature type="chain" id="PRO_5034423743" description="Secreted protein" evidence="1">
    <location>
        <begin position="22"/>
        <end position="151"/>
    </location>
</feature>
<reference evidence="2 3" key="1">
    <citation type="submission" date="2019-12" db="EMBL/GenBank/DDBJ databases">
        <title>A genome sequence resource for the geographically widespread anthracnose pathogen Colletotrichum asianum.</title>
        <authorList>
            <person name="Meng Y."/>
        </authorList>
    </citation>
    <scope>NUCLEOTIDE SEQUENCE [LARGE SCALE GENOMIC DNA]</scope>
    <source>
        <strain evidence="2 3">ICMP 18580</strain>
    </source>
</reference>
<evidence type="ECO:0000313" key="3">
    <source>
        <dbReference type="Proteomes" id="UP000434172"/>
    </source>
</evidence>
<keyword evidence="1" id="KW-0732">Signal</keyword>
<evidence type="ECO:0000313" key="2">
    <source>
        <dbReference type="EMBL" id="KAF0322288.1"/>
    </source>
</evidence>